<dbReference type="PANTHER" id="PTHR47703:SF2">
    <property type="entry name" value="D-AMINOACID AMINOTRANSFERASE-LIKE PLP-DEPENDENT ENZYMES SUPERFAMILY PROTEIN"/>
    <property type="match status" value="1"/>
</dbReference>
<evidence type="ECO:0000313" key="1">
    <source>
        <dbReference type="EMBL" id="KAJ4772177.1"/>
    </source>
</evidence>
<name>A0AAV8DU32_9POAL</name>
<evidence type="ECO:0000313" key="2">
    <source>
        <dbReference type="EMBL" id="KAJ4786795.1"/>
    </source>
</evidence>
<gene>
    <name evidence="2" type="ORF">LUZ62_038041</name>
    <name evidence="1" type="ORF">LUZ62_056434</name>
</gene>
<protein>
    <submittedName>
        <fullName evidence="1">D-aminoacid aminotransferase-like PLP-dependent enzymes superfamily protein</fullName>
    </submittedName>
</protein>
<sequence length="345" mass="37887">MAAYSSSCCSGRFLLINGVPRTGDGDVPPVASFLESTSGAYTTTRTHGSASCVLFWDRHLTRLTESVRILAQARPHLLGPGPMPAPNQPPLNISSLAKSVNHSLKIGFRLAYDERSRYGLNHELAITALVTRKQGADWLFDVFLHIGFYAPPVFGSSGACLAVAGPGRDLALAKYSDWVRIRKGLEKMKPPNATELLLSNNGDELLEGSVTNFFVICKVADNSSAPSTSSYRIEVQTAPVRHGVLPGIVRQLVLEICSDKGIPLREIAPSWSERNLWEEAFITSSLRIVQHVDSVQASASYKDLQLKTWEDVSWILKHFEGPGPITTLIQKEIMARADREVCQME</sequence>
<dbReference type="InterPro" id="IPR036038">
    <property type="entry name" value="Aminotransferase-like"/>
</dbReference>
<keyword evidence="1" id="KW-0808">Transferase</keyword>
<dbReference type="EMBL" id="JAMFTS010000002">
    <property type="protein sequence ID" value="KAJ4786795.1"/>
    <property type="molecule type" value="Genomic_DNA"/>
</dbReference>
<keyword evidence="3" id="KW-1185">Reference proteome</keyword>
<proteinExistence type="predicted"/>
<organism evidence="1 3">
    <name type="scientific">Rhynchospora pubera</name>
    <dbReference type="NCBI Taxonomy" id="906938"/>
    <lineage>
        <taxon>Eukaryota</taxon>
        <taxon>Viridiplantae</taxon>
        <taxon>Streptophyta</taxon>
        <taxon>Embryophyta</taxon>
        <taxon>Tracheophyta</taxon>
        <taxon>Spermatophyta</taxon>
        <taxon>Magnoliopsida</taxon>
        <taxon>Liliopsida</taxon>
        <taxon>Poales</taxon>
        <taxon>Cyperaceae</taxon>
        <taxon>Cyperoideae</taxon>
        <taxon>Rhynchosporeae</taxon>
        <taxon>Rhynchospora</taxon>
    </lineage>
</organism>
<accession>A0AAV8DU32</accession>
<dbReference type="Gene3D" id="3.20.10.10">
    <property type="entry name" value="D-amino Acid Aminotransferase, subunit A, domain 2"/>
    <property type="match status" value="1"/>
</dbReference>
<evidence type="ECO:0000313" key="3">
    <source>
        <dbReference type="Proteomes" id="UP001140206"/>
    </source>
</evidence>
<dbReference type="GO" id="GO:0008483">
    <property type="term" value="F:transaminase activity"/>
    <property type="evidence" value="ECO:0007669"/>
    <property type="project" value="UniProtKB-KW"/>
</dbReference>
<dbReference type="EMBL" id="JAMFTS010000003">
    <property type="protein sequence ID" value="KAJ4772177.1"/>
    <property type="molecule type" value="Genomic_DNA"/>
</dbReference>
<dbReference type="Proteomes" id="UP001140206">
    <property type="component" value="Chromosome 3"/>
</dbReference>
<keyword evidence="1" id="KW-0032">Aminotransferase</keyword>
<dbReference type="AlphaFoldDB" id="A0AAV8DU32"/>
<dbReference type="InterPro" id="IPR001544">
    <property type="entry name" value="Aminotrans_IV"/>
</dbReference>
<dbReference type="PANTHER" id="PTHR47703">
    <property type="entry name" value="D-AMINOACID AMINOTRANSFERASE-LIKE PLP-DEPENDENT ENZYMES SUPERFAMILY PROTEIN"/>
    <property type="match status" value="1"/>
</dbReference>
<dbReference type="Proteomes" id="UP001140206">
    <property type="component" value="Chromosome 2"/>
</dbReference>
<dbReference type="InterPro" id="IPR043132">
    <property type="entry name" value="BCAT-like_C"/>
</dbReference>
<reference evidence="1" key="1">
    <citation type="submission" date="2022-08" db="EMBL/GenBank/DDBJ databases">
        <authorList>
            <person name="Marques A."/>
        </authorList>
    </citation>
    <scope>NUCLEOTIDE SEQUENCE</scope>
    <source>
        <strain evidence="1">RhyPub2mFocal</strain>
        <tissue evidence="1">Leaves</tissue>
    </source>
</reference>
<dbReference type="SUPFAM" id="SSF56752">
    <property type="entry name" value="D-aminoacid aminotransferase-like PLP-dependent enzymes"/>
    <property type="match status" value="1"/>
</dbReference>
<dbReference type="Pfam" id="PF01063">
    <property type="entry name" value="Aminotran_4"/>
    <property type="match status" value="1"/>
</dbReference>
<comment type="caution">
    <text evidence="1">The sequence shown here is derived from an EMBL/GenBank/DDBJ whole genome shotgun (WGS) entry which is preliminary data.</text>
</comment>